<comment type="caution">
    <text evidence="3">The sequence shown here is derived from an EMBL/GenBank/DDBJ whole genome shotgun (WGS) entry which is preliminary data.</text>
</comment>
<evidence type="ECO:0000259" key="2">
    <source>
        <dbReference type="PROSITE" id="PS50240"/>
    </source>
</evidence>
<dbReference type="Gene3D" id="2.40.10.10">
    <property type="entry name" value="Trypsin-like serine proteases"/>
    <property type="match status" value="1"/>
</dbReference>
<dbReference type="InterPro" id="IPR051333">
    <property type="entry name" value="CLIP_Serine_Protease"/>
</dbReference>
<feature type="region of interest" description="Disordered" evidence="1">
    <location>
        <begin position="90"/>
        <end position="112"/>
    </location>
</feature>
<dbReference type="PROSITE" id="PS50240">
    <property type="entry name" value="TRYPSIN_DOM"/>
    <property type="match status" value="1"/>
</dbReference>
<dbReference type="Proteomes" id="UP001500689">
    <property type="component" value="Unassembled WGS sequence"/>
</dbReference>
<dbReference type="InterPro" id="IPR001254">
    <property type="entry name" value="Trypsin_dom"/>
</dbReference>
<dbReference type="Pfam" id="PF00089">
    <property type="entry name" value="Trypsin"/>
    <property type="match status" value="1"/>
</dbReference>
<sequence>MPNYGTIQAGFLPQARDYPDRVVLSGERLRYRGRVVGVKTFSAQRAGFRLGAVAAAVVVGAGLAGTYVGVQRAEPGSVAAAAVVGKGAAAGAGGPAPPQAETESSSALPVSDTPFSAKLSATDIPEAGGGVRTGGCSGALVATEWIVTAGHCFHDAHGERVSGKPSYHMKVALGKLTDADSRGHVVEVVDTRQSPHSDLALAKLSSPVTDIRPLALPDDAPHVGQRTTFVGWGSLSSKVVVQSDHLKRGDFSVHSVRQYVLDLEPVHERTVENSPCPDDSGSPFFVSNSGKDVLVAVENFGPDCPSPGLETAARVDSLLPWIHEQLGS</sequence>
<dbReference type="PROSITE" id="PS00134">
    <property type="entry name" value="TRYPSIN_HIS"/>
    <property type="match status" value="1"/>
</dbReference>
<evidence type="ECO:0000313" key="4">
    <source>
        <dbReference type="Proteomes" id="UP001500689"/>
    </source>
</evidence>
<dbReference type="InterPro" id="IPR043504">
    <property type="entry name" value="Peptidase_S1_PA_chymotrypsin"/>
</dbReference>
<keyword evidence="4" id="KW-1185">Reference proteome</keyword>
<name>A0ABP6YGK3_9PSEU</name>
<proteinExistence type="predicted"/>
<organism evidence="3 4">
    <name type="scientific">Amycolatopsis ultiminotia</name>
    <dbReference type="NCBI Taxonomy" id="543629"/>
    <lineage>
        <taxon>Bacteria</taxon>
        <taxon>Bacillati</taxon>
        <taxon>Actinomycetota</taxon>
        <taxon>Actinomycetes</taxon>
        <taxon>Pseudonocardiales</taxon>
        <taxon>Pseudonocardiaceae</taxon>
        <taxon>Amycolatopsis</taxon>
    </lineage>
</organism>
<accession>A0ABP6YGK3</accession>
<dbReference type="InterPro" id="IPR018114">
    <property type="entry name" value="TRYPSIN_HIS"/>
</dbReference>
<dbReference type="EMBL" id="BAAAZN010000028">
    <property type="protein sequence ID" value="GAA3583109.1"/>
    <property type="molecule type" value="Genomic_DNA"/>
</dbReference>
<feature type="domain" description="Peptidase S1" evidence="2">
    <location>
        <begin position="91"/>
        <end position="327"/>
    </location>
</feature>
<dbReference type="PANTHER" id="PTHR24260">
    <property type="match status" value="1"/>
</dbReference>
<dbReference type="PRINTS" id="PR00722">
    <property type="entry name" value="CHYMOTRYPSIN"/>
</dbReference>
<evidence type="ECO:0000256" key="1">
    <source>
        <dbReference type="SAM" id="MobiDB-lite"/>
    </source>
</evidence>
<evidence type="ECO:0000313" key="3">
    <source>
        <dbReference type="EMBL" id="GAA3583109.1"/>
    </source>
</evidence>
<gene>
    <name evidence="3" type="ORF">GCM10022222_79840</name>
</gene>
<protein>
    <submittedName>
        <fullName evidence="3">Trypsin-like serine protease</fullName>
    </submittedName>
</protein>
<dbReference type="PANTHER" id="PTHR24260:SF136">
    <property type="entry name" value="GH08193P-RELATED"/>
    <property type="match status" value="1"/>
</dbReference>
<dbReference type="SMART" id="SM00020">
    <property type="entry name" value="Tryp_SPc"/>
    <property type="match status" value="1"/>
</dbReference>
<reference evidence="4" key="1">
    <citation type="journal article" date="2019" name="Int. J. Syst. Evol. Microbiol.">
        <title>The Global Catalogue of Microorganisms (GCM) 10K type strain sequencing project: providing services to taxonomists for standard genome sequencing and annotation.</title>
        <authorList>
            <consortium name="The Broad Institute Genomics Platform"/>
            <consortium name="The Broad Institute Genome Sequencing Center for Infectious Disease"/>
            <person name="Wu L."/>
            <person name="Ma J."/>
        </authorList>
    </citation>
    <scope>NUCLEOTIDE SEQUENCE [LARGE SCALE GENOMIC DNA]</scope>
    <source>
        <strain evidence="4">JCM 16898</strain>
    </source>
</reference>
<dbReference type="InterPro" id="IPR001314">
    <property type="entry name" value="Peptidase_S1A"/>
</dbReference>
<dbReference type="SUPFAM" id="SSF50494">
    <property type="entry name" value="Trypsin-like serine proteases"/>
    <property type="match status" value="1"/>
</dbReference>
<dbReference type="InterPro" id="IPR009003">
    <property type="entry name" value="Peptidase_S1_PA"/>
</dbReference>